<dbReference type="Gene3D" id="2.120.10.30">
    <property type="entry name" value="TolB, C-terminal domain"/>
    <property type="match status" value="1"/>
</dbReference>
<feature type="signal peptide" evidence="1">
    <location>
        <begin position="1"/>
        <end position="24"/>
    </location>
</feature>
<dbReference type="InterPro" id="IPR011041">
    <property type="entry name" value="Quinoprot_gluc/sorb_DH_b-prop"/>
</dbReference>
<dbReference type="SUPFAM" id="SSF49299">
    <property type="entry name" value="PKD domain"/>
    <property type="match status" value="1"/>
</dbReference>
<dbReference type="SUPFAM" id="SSF49785">
    <property type="entry name" value="Galactose-binding domain-like"/>
    <property type="match status" value="1"/>
</dbReference>
<dbReference type="Pfam" id="PF18911">
    <property type="entry name" value="PKD_4"/>
    <property type="match status" value="1"/>
</dbReference>
<dbReference type="InterPro" id="IPR008979">
    <property type="entry name" value="Galactose-bd-like_sf"/>
</dbReference>
<evidence type="ECO:0000313" key="4">
    <source>
        <dbReference type="Proteomes" id="UP000518300"/>
    </source>
</evidence>
<reference evidence="3 4" key="1">
    <citation type="submission" date="2020-04" db="EMBL/GenBank/DDBJ databases">
        <title>Draft genome of Pyxidicoccus fallax type strain.</title>
        <authorList>
            <person name="Whitworth D.E."/>
        </authorList>
    </citation>
    <scope>NUCLEOTIDE SEQUENCE [LARGE SCALE GENOMIC DNA]</scope>
    <source>
        <strain evidence="3 4">DSM 14698</strain>
    </source>
</reference>
<evidence type="ECO:0000313" key="3">
    <source>
        <dbReference type="EMBL" id="NMO19935.1"/>
    </source>
</evidence>
<dbReference type="InterPro" id="IPR012938">
    <property type="entry name" value="Glc/Sorbosone_DH"/>
</dbReference>
<dbReference type="Gene3D" id="2.60.40.10">
    <property type="entry name" value="Immunoglobulins"/>
    <property type="match status" value="2"/>
</dbReference>
<dbReference type="InterPro" id="IPR013783">
    <property type="entry name" value="Ig-like_fold"/>
</dbReference>
<dbReference type="Pfam" id="PF07995">
    <property type="entry name" value="GSDH"/>
    <property type="match status" value="1"/>
</dbReference>
<dbReference type="CDD" id="cd00146">
    <property type="entry name" value="PKD"/>
    <property type="match status" value="1"/>
</dbReference>
<dbReference type="PANTHER" id="PTHR19328">
    <property type="entry name" value="HEDGEHOG-INTERACTING PROTEIN"/>
    <property type="match status" value="1"/>
</dbReference>
<dbReference type="Proteomes" id="UP000518300">
    <property type="component" value="Unassembled WGS sequence"/>
</dbReference>
<proteinExistence type="predicted"/>
<dbReference type="InterPro" id="IPR035986">
    <property type="entry name" value="PKD_dom_sf"/>
</dbReference>
<dbReference type="EMBL" id="JABBJJ010000214">
    <property type="protein sequence ID" value="NMO19935.1"/>
    <property type="molecule type" value="Genomic_DNA"/>
</dbReference>
<gene>
    <name evidence="3" type="ORF">HG543_34505</name>
</gene>
<name>A0A848LPW6_9BACT</name>
<dbReference type="PROSITE" id="PS50093">
    <property type="entry name" value="PKD"/>
    <property type="match status" value="1"/>
</dbReference>
<dbReference type="Gene3D" id="2.60.120.430">
    <property type="entry name" value="Galactose-binding lectin"/>
    <property type="match status" value="1"/>
</dbReference>
<dbReference type="PROSITE" id="PS51257">
    <property type="entry name" value="PROKAR_LIPOPROTEIN"/>
    <property type="match status" value="1"/>
</dbReference>
<keyword evidence="4" id="KW-1185">Reference proteome</keyword>
<feature type="domain" description="PKD" evidence="2">
    <location>
        <begin position="447"/>
        <end position="536"/>
    </location>
</feature>
<evidence type="ECO:0000256" key="1">
    <source>
        <dbReference type="SAM" id="SignalP"/>
    </source>
</evidence>
<accession>A0A848LPW6</accession>
<dbReference type="InterPro" id="IPR011042">
    <property type="entry name" value="6-blade_b-propeller_TolB-like"/>
</dbReference>
<keyword evidence="1" id="KW-0732">Signal</keyword>
<comment type="caution">
    <text evidence="3">The sequence shown here is derived from an EMBL/GenBank/DDBJ whole genome shotgun (WGS) entry which is preliminary data.</text>
</comment>
<dbReference type="RefSeq" id="WP_169349173.1">
    <property type="nucleotide sequence ID" value="NZ_JABBJJ010000214.1"/>
</dbReference>
<organism evidence="3 4">
    <name type="scientific">Pyxidicoccus fallax</name>
    <dbReference type="NCBI Taxonomy" id="394095"/>
    <lineage>
        <taxon>Bacteria</taxon>
        <taxon>Pseudomonadati</taxon>
        <taxon>Myxococcota</taxon>
        <taxon>Myxococcia</taxon>
        <taxon>Myxococcales</taxon>
        <taxon>Cystobacterineae</taxon>
        <taxon>Myxococcaceae</taxon>
        <taxon>Pyxidicoccus</taxon>
    </lineage>
</organism>
<dbReference type="SUPFAM" id="SSF50952">
    <property type="entry name" value="Soluble quinoprotein glucose dehydrogenase"/>
    <property type="match status" value="1"/>
</dbReference>
<evidence type="ECO:0000259" key="2">
    <source>
        <dbReference type="PROSITE" id="PS50093"/>
    </source>
</evidence>
<dbReference type="PANTHER" id="PTHR19328:SF13">
    <property type="entry name" value="HIPL1 PROTEIN"/>
    <property type="match status" value="1"/>
</dbReference>
<dbReference type="InterPro" id="IPR022409">
    <property type="entry name" value="PKD/Chitinase_dom"/>
</dbReference>
<dbReference type="AlphaFoldDB" id="A0A848LPW6"/>
<sequence length="878" mass="91824">MTPRLPHPLRLTCLLLAVVSLACAPEPSSEDADGAALESAESAITLPPSYTDALVATVAQPTALAFTPDGRLLITTQPGQLRIVSGGALLTTPALDLRSRLCTNSERGLLGVAVDPAFTSNRHIYLFYTFNKFNTCTTNITNVAVNRVSRFTLPDTNVVDPASELVLLDNIPSTAGNHNAGDLHFGADGLLYISVGDGGCQLGDPTRCAGQNATARRLDVLLGKMLRIRKDGSIPTDNPWYSAAGSRRCGNPAGVPSGTGPCQENYATGLRNPFRFAFQPGTNTFFINDVGQGVWEEIDEGIKGADYGWNTREGHCANNSTTNCGAPPAGMTNPIFDYKHGTNPSGSPFQNCNSITGGAFAPAGAWASGDDNAYFFSDYVCGKVFKLTRDAGGAVAVSAFATGLGGSSAVTLRFGPSAAGQALYYTTYANGGEVRRINYTGTNNRPPVAALSASPTTGSPPLTVSFNGGGSSDPDGDALTYLWNFGDGSAVVQTSTPTTSHAYATAGTFTASLSVRDARGATSAQAATVRIDVGNTAPVPTITSPSATLRYRVGQPMTLTGSATDAEDGTLPDSRLTWEALLHHDDHTHPLLTATTGNNLTLNYPAPEELASITTNYVEVRLTATDSAGRTTTVSRNLLPNIVDVTLGSVPSGLSLSVNGSTFTTPVTLKSWEGYTLNVTAPAQADASGAWKVWASWSDGGARAHGYLTPATASSLTATYKDGLRARVNFQPAASPVPSGYLADTGLVFGARGNGLSYGWNADNSTLTRDRNSTTSPDERYDTLTHLQKAENPNAVWELAVPAGQYRVTLASGDALHFDSVFRLTLEGQLALSGTPTTSSRFITQTANVAVTDGRLSLASGSGASNNKVCFVDVEQQE</sequence>
<feature type="chain" id="PRO_5032423541" evidence="1">
    <location>
        <begin position="25"/>
        <end position="878"/>
    </location>
</feature>
<dbReference type="SMART" id="SM00089">
    <property type="entry name" value="PKD"/>
    <property type="match status" value="1"/>
</dbReference>
<protein>
    <submittedName>
        <fullName evidence="3">PKD domain-containing protein</fullName>
    </submittedName>
</protein>
<dbReference type="InterPro" id="IPR000601">
    <property type="entry name" value="PKD_dom"/>
</dbReference>